<dbReference type="GO" id="GO:0009927">
    <property type="term" value="F:histidine phosphotransfer kinase activity"/>
    <property type="evidence" value="ECO:0007669"/>
    <property type="project" value="TreeGrafter"/>
</dbReference>
<dbReference type="Gene3D" id="3.40.50.2300">
    <property type="match status" value="1"/>
</dbReference>
<dbReference type="InterPro" id="IPR011006">
    <property type="entry name" value="CheY-like_superfamily"/>
</dbReference>
<dbReference type="PRINTS" id="PR00344">
    <property type="entry name" value="BCTRLSENSOR"/>
</dbReference>
<dbReference type="InterPro" id="IPR036890">
    <property type="entry name" value="HATPase_C_sf"/>
</dbReference>
<feature type="compositionally biased region" description="Acidic residues" evidence="8">
    <location>
        <begin position="388"/>
        <end position="400"/>
    </location>
</feature>
<dbReference type="SMART" id="SM00448">
    <property type="entry name" value="REC"/>
    <property type="match status" value="1"/>
</dbReference>
<evidence type="ECO:0000259" key="10">
    <source>
        <dbReference type="PROSITE" id="PS50110"/>
    </source>
</evidence>
<accession>A0A9P6W203</accession>
<feature type="domain" description="Histidine kinase" evidence="9">
    <location>
        <begin position="741"/>
        <end position="1015"/>
    </location>
</feature>
<feature type="region of interest" description="Disordered" evidence="8">
    <location>
        <begin position="1"/>
        <end position="37"/>
    </location>
</feature>
<dbReference type="InterPro" id="IPR003661">
    <property type="entry name" value="HisK_dim/P_dom"/>
</dbReference>
<evidence type="ECO:0000313" key="12">
    <source>
        <dbReference type="EMBL" id="KAG0662399.1"/>
    </source>
</evidence>
<protein>
    <recommendedName>
        <fullName evidence="2">histidine kinase</fullName>
        <ecNumber evidence="2">2.7.13.3</ecNumber>
    </recommendedName>
</protein>
<dbReference type="SUPFAM" id="SSF55785">
    <property type="entry name" value="PYP-like sensor domain (PAS domain)"/>
    <property type="match status" value="2"/>
</dbReference>
<evidence type="ECO:0000256" key="6">
    <source>
        <dbReference type="PROSITE-ProRule" id="PRU00169"/>
    </source>
</evidence>
<feature type="domain" description="PAS" evidence="11">
    <location>
        <begin position="585"/>
        <end position="654"/>
    </location>
</feature>
<dbReference type="SMART" id="SM00387">
    <property type="entry name" value="HATPase_c"/>
    <property type="match status" value="1"/>
</dbReference>
<evidence type="ECO:0000256" key="7">
    <source>
        <dbReference type="SAM" id="Coils"/>
    </source>
</evidence>
<dbReference type="InterPro" id="IPR005467">
    <property type="entry name" value="His_kinase_dom"/>
</dbReference>
<dbReference type="Gene3D" id="3.30.450.20">
    <property type="entry name" value="PAS domain"/>
    <property type="match status" value="2"/>
</dbReference>
<feature type="compositionally biased region" description="Polar residues" evidence="8">
    <location>
        <begin position="1243"/>
        <end position="1252"/>
    </location>
</feature>
<reference evidence="12 13" key="1">
    <citation type="submission" date="2020-11" db="EMBL/GenBank/DDBJ databases">
        <title>Kefir isolates.</title>
        <authorList>
            <person name="Marcisauskas S."/>
            <person name="Kim Y."/>
            <person name="Blasche S."/>
        </authorList>
    </citation>
    <scope>NUCLEOTIDE SEQUENCE [LARGE SCALE GENOMIC DNA]</scope>
    <source>
        <strain evidence="12 13">KR</strain>
    </source>
</reference>
<feature type="region of interest" description="Disordered" evidence="8">
    <location>
        <begin position="91"/>
        <end position="114"/>
    </location>
</feature>
<dbReference type="CDD" id="cd00082">
    <property type="entry name" value="HisKA"/>
    <property type="match status" value="1"/>
</dbReference>
<dbReference type="PANTHER" id="PTHR43047">
    <property type="entry name" value="TWO-COMPONENT HISTIDINE PROTEIN KINASE"/>
    <property type="match status" value="1"/>
</dbReference>
<dbReference type="PROSITE" id="PS50112">
    <property type="entry name" value="PAS"/>
    <property type="match status" value="1"/>
</dbReference>
<evidence type="ECO:0000259" key="11">
    <source>
        <dbReference type="PROSITE" id="PS50112"/>
    </source>
</evidence>
<dbReference type="PROSITE" id="PS50110">
    <property type="entry name" value="RESPONSE_REGULATORY"/>
    <property type="match status" value="1"/>
</dbReference>
<comment type="catalytic activity">
    <reaction evidence="1">
        <text>ATP + protein L-histidine = ADP + protein N-phospho-L-histidine.</text>
        <dbReference type="EC" id="2.7.13.3"/>
    </reaction>
</comment>
<dbReference type="PANTHER" id="PTHR43047:SF68">
    <property type="entry name" value="HISTIDINE KINASE 5"/>
    <property type="match status" value="1"/>
</dbReference>
<dbReference type="NCBIfam" id="TIGR00229">
    <property type="entry name" value="sensory_box"/>
    <property type="match status" value="1"/>
</dbReference>
<dbReference type="SUPFAM" id="SSF55874">
    <property type="entry name" value="ATPase domain of HSP90 chaperone/DNA topoisomerase II/histidine kinase"/>
    <property type="match status" value="1"/>
</dbReference>
<feature type="compositionally biased region" description="Basic and acidic residues" evidence="8">
    <location>
        <begin position="1214"/>
        <end position="1226"/>
    </location>
</feature>
<dbReference type="PROSITE" id="PS50109">
    <property type="entry name" value="HIS_KIN"/>
    <property type="match status" value="1"/>
</dbReference>
<feature type="compositionally biased region" description="Polar residues" evidence="8">
    <location>
        <begin position="16"/>
        <end position="26"/>
    </location>
</feature>
<keyword evidence="4" id="KW-0808">Transferase</keyword>
<feature type="region of interest" description="Disordered" evidence="8">
    <location>
        <begin position="1240"/>
        <end position="1259"/>
    </location>
</feature>
<feature type="compositionally biased region" description="Low complexity" evidence="8">
    <location>
        <begin position="226"/>
        <end position="260"/>
    </location>
</feature>
<keyword evidence="5" id="KW-0418">Kinase</keyword>
<dbReference type="Pfam" id="PF13188">
    <property type="entry name" value="PAS_8"/>
    <property type="match status" value="1"/>
</dbReference>
<proteinExistence type="predicted"/>
<evidence type="ECO:0000256" key="4">
    <source>
        <dbReference type="ARBA" id="ARBA00022679"/>
    </source>
</evidence>
<feature type="domain" description="Response regulatory" evidence="10">
    <location>
        <begin position="1062"/>
        <end position="1186"/>
    </location>
</feature>
<dbReference type="Gene3D" id="1.10.287.130">
    <property type="match status" value="1"/>
</dbReference>
<name>A0A9P6W203_RHOMI</name>
<dbReference type="EMBL" id="PUHQ01000027">
    <property type="protein sequence ID" value="KAG0662399.1"/>
    <property type="molecule type" value="Genomic_DNA"/>
</dbReference>
<dbReference type="GO" id="GO:0005886">
    <property type="term" value="C:plasma membrane"/>
    <property type="evidence" value="ECO:0007669"/>
    <property type="project" value="TreeGrafter"/>
</dbReference>
<feature type="region of interest" description="Disordered" evidence="8">
    <location>
        <begin position="370"/>
        <end position="423"/>
    </location>
</feature>
<dbReference type="SUPFAM" id="SSF52172">
    <property type="entry name" value="CheY-like"/>
    <property type="match status" value="1"/>
</dbReference>
<gene>
    <name evidence="12" type="ORF">C6P46_003345</name>
</gene>
<dbReference type="SMART" id="SM00091">
    <property type="entry name" value="PAS"/>
    <property type="match status" value="2"/>
</dbReference>
<keyword evidence="7" id="KW-0175">Coiled coil</keyword>
<organism evidence="12 13">
    <name type="scientific">Rhodotorula mucilaginosa</name>
    <name type="common">Yeast</name>
    <name type="synonym">Rhodotorula rubra</name>
    <dbReference type="NCBI Taxonomy" id="5537"/>
    <lineage>
        <taxon>Eukaryota</taxon>
        <taxon>Fungi</taxon>
        <taxon>Dikarya</taxon>
        <taxon>Basidiomycota</taxon>
        <taxon>Pucciniomycotina</taxon>
        <taxon>Microbotryomycetes</taxon>
        <taxon>Sporidiobolales</taxon>
        <taxon>Sporidiobolaceae</taxon>
        <taxon>Rhodotorula</taxon>
    </lineage>
</organism>
<dbReference type="Gene3D" id="3.30.565.10">
    <property type="entry name" value="Histidine kinase-like ATPase, C-terminal domain"/>
    <property type="match status" value="1"/>
</dbReference>
<dbReference type="OrthoDB" id="60033at2759"/>
<dbReference type="Pfam" id="PF00072">
    <property type="entry name" value="Response_reg"/>
    <property type="match status" value="1"/>
</dbReference>
<dbReference type="Pfam" id="PF02518">
    <property type="entry name" value="HATPase_c"/>
    <property type="match status" value="1"/>
</dbReference>
<dbReference type="InterPro" id="IPR000014">
    <property type="entry name" value="PAS"/>
</dbReference>
<evidence type="ECO:0000256" key="3">
    <source>
        <dbReference type="ARBA" id="ARBA00022553"/>
    </source>
</evidence>
<dbReference type="InterPro" id="IPR035965">
    <property type="entry name" value="PAS-like_dom_sf"/>
</dbReference>
<dbReference type="GO" id="GO:0000155">
    <property type="term" value="F:phosphorelay sensor kinase activity"/>
    <property type="evidence" value="ECO:0007669"/>
    <property type="project" value="InterPro"/>
</dbReference>
<evidence type="ECO:0000256" key="8">
    <source>
        <dbReference type="SAM" id="MobiDB-lite"/>
    </source>
</evidence>
<evidence type="ECO:0000256" key="2">
    <source>
        <dbReference type="ARBA" id="ARBA00012438"/>
    </source>
</evidence>
<sequence>MSTAVLPPTPSGRDALTTSGSVNTGGHHSGCQAPPADEWLPPHLAAYLIDQPLPTAVYAHSSLSEPLKPNSPVKLARPVYENPALRTLLQQGTGGKARYSGAATEQPPIPSSLSETLNERNQVKLRSWLAAGLEEALGHSAPGTTAAAAATKCGPASPMHIHLPPPNLTRKNSTKPFPSPGLRSPALASVMMTMKSNDDGGGGSFPFGFSSTHDSNGKPTAGDACNSTSNSNSSSSLSTGMSRRTSVSSNSTAATSTAATTRWSSRHISLQLATSINFSKTHWRATVYPDLEVTILTQLPASAVANGAFGVAEYDEDRDVRPVPASLASVAAAAAVAEDTAVEENAEALAALQRECAEGVLAWEEASTVAGKMEQDDGINLEELQPPESEDDEDEVDDSSGSDAPDGSETSSALSEASKLPPSVVLTRERIGKQVEAEPIGDNEISIAGANDSTSLEGMAYTLWHSPIGCFRVNRDLSITQANPKWRQTCGLQEGESNDSWPAMVHPDDREKVVNHYSKIAETLPLERDEYEFRWLSDGTRDRWCMCVIEPAVINGVMAGYSGYLININKHKARQTAMALREEQLRNELALMSETTSVGLVRIDRKGKILTANKAWYDVVQLTEDQAPERWIEAMHPDDKEWVIESWSKSLETLEPFSARFRWKYGDTCLTEAVPNNSDPSKVTGWIASVTNVTAQARAEEELLKLSKEREERAKRDVEEAQERTRIAIEEKRQQELLIDVTSHEIRNPISAVLQNAEVTRTSLQSIRTTLEQLKEKNALPEQLGENVLHDLEEDIEALDAISECGMAQERIANDILGLTQLQLNKYSVTPIEFDLTTSLRNILRMFKNECRTKNIELQLVIGSSLARLGPRARVFADPARLTQVLVNLLSNAIRFTAKSDTRIVTLAVEVSAKAPDRDAPLIPPEETEYYIEEQKPVYLFFSVEDTGPGMTKEESGRLFAKFMQASPFTHTTWGGSGLGLWIARNLCELQAGRIEVSSTVGKGSIFRCFITARSVDPGTHADQKPAAVVEGITSPNAARGAAPKVFLSKNGAEEKPLNGFTILCCEDNQINRTVLRRQLDKEGCDEILLACDGKEGVDLLMARKPGTIDCILMDIEMPIMDGLAATRAIRAAEKSGERSGHQRIVGLTGNARNAQKQTAMEAGMDTVITKPYKVADLVDKIRDTYPDEESFDTSINSTEAGADTSYRASHAKTNGDKNGNNKEMSHTFRDGVTVEVIAGGNSRHSGSSPQEVPSEPCERTGRKLLAPELKSGYLDGAAHQAAESMGHHGAGTIAPPSKGGDWPLPKTF</sequence>
<dbReference type="InterPro" id="IPR003594">
    <property type="entry name" value="HATPase_dom"/>
</dbReference>
<evidence type="ECO:0000256" key="1">
    <source>
        <dbReference type="ARBA" id="ARBA00000085"/>
    </source>
</evidence>
<evidence type="ECO:0000259" key="9">
    <source>
        <dbReference type="PROSITE" id="PS50109"/>
    </source>
</evidence>
<feature type="region of interest" description="Disordered" evidence="8">
    <location>
        <begin position="1281"/>
        <end position="1309"/>
    </location>
</feature>
<feature type="region of interest" description="Disordered" evidence="8">
    <location>
        <begin position="1188"/>
        <end position="1226"/>
    </location>
</feature>
<comment type="caution">
    <text evidence="12">The sequence shown here is derived from an EMBL/GenBank/DDBJ whole genome shotgun (WGS) entry which is preliminary data.</text>
</comment>
<evidence type="ECO:0000256" key="5">
    <source>
        <dbReference type="ARBA" id="ARBA00022777"/>
    </source>
</evidence>
<dbReference type="InterPro" id="IPR004358">
    <property type="entry name" value="Sig_transdc_His_kin-like_C"/>
</dbReference>
<feature type="modified residue" description="4-aspartylphosphate" evidence="6">
    <location>
        <position position="1115"/>
    </location>
</feature>
<keyword evidence="3 6" id="KW-0597">Phosphoprotein</keyword>
<dbReference type="InterPro" id="IPR001789">
    <property type="entry name" value="Sig_transdc_resp-reg_receiver"/>
</dbReference>
<dbReference type="CDD" id="cd00130">
    <property type="entry name" value="PAS"/>
    <property type="match status" value="2"/>
</dbReference>
<evidence type="ECO:0000313" key="13">
    <source>
        <dbReference type="Proteomes" id="UP000777482"/>
    </source>
</evidence>
<keyword evidence="13" id="KW-1185">Reference proteome</keyword>
<dbReference type="EC" id="2.7.13.3" evidence="2"/>
<dbReference type="Proteomes" id="UP000777482">
    <property type="component" value="Unassembled WGS sequence"/>
</dbReference>
<feature type="coiled-coil region" evidence="7">
    <location>
        <begin position="696"/>
        <end position="777"/>
    </location>
</feature>
<feature type="region of interest" description="Disordered" evidence="8">
    <location>
        <begin position="148"/>
        <end position="260"/>
    </location>
</feature>
<dbReference type="CDD" id="cd17546">
    <property type="entry name" value="REC_hyHK_CKI1_RcsC-like"/>
    <property type="match status" value="1"/>
</dbReference>